<dbReference type="EMBL" id="UOEY01000052">
    <property type="protein sequence ID" value="VAW37893.1"/>
    <property type="molecule type" value="Genomic_DNA"/>
</dbReference>
<evidence type="ECO:0000256" key="2">
    <source>
        <dbReference type="SAM" id="Phobius"/>
    </source>
</evidence>
<keyword evidence="2" id="KW-0472">Membrane</keyword>
<evidence type="ECO:0000256" key="1">
    <source>
        <dbReference type="SAM" id="Coils"/>
    </source>
</evidence>
<sequence>MNSEQRQLIKRFLDVLLRRGKIIIACLLLGVALGLAQYLTMPKVYQCTSMIKYQRQRVNPTAMSPDDVRTRVEDVVDTLGEQILSRTNLGDIIKHFDLYPGMRKRFPLEDVVDNMRKKYIKIKLLKGGNIFRLAYEGTDPEKVLQVTNTLAANFIEKNLRVRQAQASETSSYVNDELRMAKEGLDKKELVMRDYKLKYYNEMPAQKANNVNRLNALQQQYQNNQESSHELERTRLLVQEQISLRQELLGRSLAGAAAAGSTGSSLSPEGLDNIEQVRLRLQSLKARYTAAHPEVKRLKRILRDLEKQQHAKSGEGGSHPFDPQIEELHNQLNDLKFNLARLAKERLALAKEIKKYERWIAKTPVREAEWSALTRDYEQLNRYYQRLVTQSLHAESALSLEKQLKGSQFEIIEPAHFPEKPFKPDFLRIMLMAVGAGLGVGGALAFGLEFLSTSFKDPQDLESYLGLPIICAVPDIRTRKESIKRKIWQLAWYVVLFLAIGGIVLATAHFWNQGKIVL</sequence>
<evidence type="ECO:0008006" key="4">
    <source>
        <dbReference type="Google" id="ProtNLM"/>
    </source>
</evidence>
<dbReference type="InterPro" id="IPR050445">
    <property type="entry name" value="Bact_polysacc_biosynth/exp"/>
</dbReference>
<dbReference type="GO" id="GO:0004713">
    <property type="term" value="F:protein tyrosine kinase activity"/>
    <property type="evidence" value="ECO:0007669"/>
    <property type="project" value="TreeGrafter"/>
</dbReference>
<organism evidence="3">
    <name type="scientific">hydrothermal vent metagenome</name>
    <dbReference type="NCBI Taxonomy" id="652676"/>
    <lineage>
        <taxon>unclassified sequences</taxon>
        <taxon>metagenomes</taxon>
        <taxon>ecological metagenomes</taxon>
    </lineage>
</organism>
<feature type="coiled-coil region" evidence="1">
    <location>
        <begin position="324"/>
        <end position="351"/>
    </location>
</feature>
<dbReference type="PANTHER" id="PTHR32309">
    <property type="entry name" value="TYROSINE-PROTEIN KINASE"/>
    <property type="match status" value="1"/>
</dbReference>
<keyword evidence="2" id="KW-1133">Transmembrane helix</keyword>
<accession>A0A3B0VC78</accession>
<evidence type="ECO:0000313" key="3">
    <source>
        <dbReference type="EMBL" id="VAW37893.1"/>
    </source>
</evidence>
<dbReference type="AlphaFoldDB" id="A0A3B0VC78"/>
<name>A0A3B0VC78_9ZZZZ</name>
<protein>
    <recommendedName>
        <fullName evidence="4">Polysaccharide chain length determinant N-terminal domain-containing protein</fullName>
    </recommendedName>
</protein>
<feature type="transmembrane region" description="Helical" evidence="2">
    <location>
        <begin position="425"/>
        <end position="447"/>
    </location>
</feature>
<keyword evidence="2" id="KW-0812">Transmembrane</keyword>
<proteinExistence type="predicted"/>
<feature type="transmembrane region" description="Helical" evidence="2">
    <location>
        <begin position="21"/>
        <end position="40"/>
    </location>
</feature>
<feature type="transmembrane region" description="Helical" evidence="2">
    <location>
        <begin position="489"/>
        <end position="510"/>
    </location>
</feature>
<dbReference type="GO" id="GO:0005886">
    <property type="term" value="C:plasma membrane"/>
    <property type="evidence" value="ECO:0007669"/>
    <property type="project" value="TreeGrafter"/>
</dbReference>
<keyword evidence="1" id="KW-0175">Coiled coil</keyword>
<reference evidence="3" key="1">
    <citation type="submission" date="2018-06" db="EMBL/GenBank/DDBJ databases">
        <authorList>
            <person name="Zhirakovskaya E."/>
        </authorList>
    </citation>
    <scope>NUCLEOTIDE SEQUENCE</scope>
</reference>
<dbReference type="PANTHER" id="PTHR32309:SF13">
    <property type="entry name" value="FERRIC ENTEROBACTIN TRANSPORT PROTEIN FEPE"/>
    <property type="match status" value="1"/>
</dbReference>
<gene>
    <name evidence="3" type="ORF">MNBD_DELTA04-1220</name>
</gene>